<evidence type="ECO:0000259" key="8">
    <source>
        <dbReference type="PROSITE" id="PS50850"/>
    </source>
</evidence>
<evidence type="ECO:0000313" key="10">
    <source>
        <dbReference type="Proteomes" id="UP000799537"/>
    </source>
</evidence>
<dbReference type="GeneID" id="54558416"/>
<dbReference type="EMBL" id="ML993586">
    <property type="protein sequence ID" value="KAF2170293.1"/>
    <property type="molecule type" value="Genomic_DNA"/>
</dbReference>
<evidence type="ECO:0000256" key="1">
    <source>
        <dbReference type="ARBA" id="ARBA00004141"/>
    </source>
</evidence>
<evidence type="ECO:0000256" key="5">
    <source>
        <dbReference type="ARBA" id="ARBA00023136"/>
    </source>
</evidence>
<feature type="transmembrane region" description="Helical" evidence="7">
    <location>
        <begin position="367"/>
        <end position="389"/>
    </location>
</feature>
<feature type="transmembrane region" description="Helical" evidence="7">
    <location>
        <begin position="168"/>
        <end position="190"/>
    </location>
</feature>
<dbReference type="GO" id="GO:0016020">
    <property type="term" value="C:membrane"/>
    <property type="evidence" value="ECO:0007669"/>
    <property type="project" value="UniProtKB-SubCell"/>
</dbReference>
<dbReference type="Gene3D" id="1.20.1250.20">
    <property type="entry name" value="MFS general substrate transporter like domains"/>
    <property type="match status" value="2"/>
</dbReference>
<sequence length="496" mass="55551">MDFIHQAFQSSYGTENPKFFWWYPEGTPAKEKNLLTKIDFFILTYCSFGYFAKWLDQANLSNAYVSGMKEDLSMYGNEFTLATTLFNIGSIVGGIPSNLLITYVPPRYILPGCELLWGIITIGTYKVSHSSQLYPLRFFLGLLEGTSFVGIQYVLGSWYKRNELGKRTAIFACSAYVGTAFGGYIFSGVYAGMNGYQGIAAWRWAFVVDGIITVAIALYGLVFFPDTPEKTKAFYLSPAERERCVERLVEEDRAPVGTWSWDLVPRIFGSWQFYVLTILWMFWQTTVGKVGNTVFQLFLKNDKTHSWSVYDINNIPTSINGFNIMMVMLINIYADATGRRMVAAVFSLCILLFGTICLVVWDVPLGLHILAYLFAACDGPLSPLYMAWANILCGSDKQVRAMTLAMMNAFGNATTTIIQQFAYPVTAAPRYDVGFKTSLGLICGMVVWVFVLRFFELRSLKKAEADVEVLDGQEAMSLDGEKKDPGKTGVVSVVAQ</sequence>
<dbReference type="Proteomes" id="UP000799537">
    <property type="component" value="Unassembled WGS sequence"/>
</dbReference>
<comment type="similarity">
    <text evidence="6">Belongs to the major facilitator superfamily. Allantoate permease family.</text>
</comment>
<evidence type="ECO:0000256" key="4">
    <source>
        <dbReference type="ARBA" id="ARBA00022989"/>
    </source>
</evidence>
<keyword evidence="4 7" id="KW-1133">Transmembrane helix</keyword>
<dbReference type="GO" id="GO:0022857">
    <property type="term" value="F:transmembrane transporter activity"/>
    <property type="evidence" value="ECO:0007669"/>
    <property type="project" value="InterPro"/>
</dbReference>
<dbReference type="AlphaFoldDB" id="A0A6A6CUB0"/>
<feature type="transmembrane region" description="Helical" evidence="7">
    <location>
        <begin position="202"/>
        <end position="224"/>
    </location>
</feature>
<reference evidence="9" key="1">
    <citation type="journal article" date="2020" name="Stud. Mycol.">
        <title>101 Dothideomycetes genomes: a test case for predicting lifestyles and emergence of pathogens.</title>
        <authorList>
            <person name="Haridas S."/>
            <person name="Albert R."/>
            <person name="Binder M."/>
            <person name="Bloem J."/>
            <person name="Labutti K."/>
            <person name="Salamov A."/>
            <person name="Andreopoulos B."/>
            <person name="Baker S."/>
            <person name="Barry K."/>
            <person name="Bills G."/>
            <person name="Bluhm B."/>
            <person name="Cannon C."/>
            <person name="Castanera R."/>
            <person name="Culley D."/>
            <person name="Daum C."/>
            <person name="Ezra D."/>
            <person name="Gonzalez J."/>
            <person name="Henrissat B."/>
            <person name="Kuo A."/>
            <person name="Liang C."/>
            <person name="Lipzen A."/>
            <person name="Lutzoni F."/>
            <person name="Magnuson J."/>
            <person name="Mondo S."/>
            <person name="Nolan M."/>
            <person name="Ohm R."/>
            <person name="Pangilinan J."/>
            <person name="Park H.-J."/>
            <person name="Ramirez L."/>
            <person name="Alfaro M."/>
            <person name="Sun H."/>
            <person name="Tritt A."/>
            <person name="Yoshinaga Y."/>
            <person name="Zwiers L.-H."/>
            <person name="Turgeon B."/>
            <person name="Goodwin S."/>
            <person name="Spatafora J."/>
            <person name="Crous P."/>
            <person name="Grigoriev I."/>
        </authorList>
    </citation>
    <scope>NUCLEOTIDE SEQUENCE</scope>
    <source>
        <strain evidence="9">ATCC 36951</strain>
    </source>
</reference>
<dbReference type="InterPro" id="IPR036259">
    <property type="entry name" value="MFS_trans_sf"/>
</dbReference>
<keyword evidence="3 7" id="KW-0812">Transmembrane</keyword>
<feature type="transmembrane region" description="Helical" evidence="7">
    <location>
        <begin position="315"/>
        <end position="334"/>
    </location>
</feature>
<feature type="transmembrane region" description="Helical" evidence="7">
    <location>
        <begin position="341"/>
        <end position="361"/>
    </location>
</feature>
<evidence type="ECO:0000256" key="2">
    <source>
        <dbReference type="ARBA" id="ARBA00022448"/>
    </source>
</evidence>
<dbReference type="InterPro" id="IPR020846">
    <property type="entry name" value="MFS_dom"/>
</dbReference>
<dbReference type="SUPFAM" id="SSF103473">
    <property type="entry name" value="MFS general substrate transporter"/>
    <property type="match status" value="1"/>
</dbReference>
<feature type="transmembrane region" description="Helical" evidence="7">
    <location>
        <begin position="108"/>
        <end position="128"/>
    </location>
</feature>
<keyword evidence="5 7" id="KW-0472">Membrane</keyword>
<keyword evidence="2" id="KW-0813">Transport</keyword>
<comment type="subcellular location">
    <subcellularLocation>
        <location evidence="1">Membrane</location>
        <topology evidence="1">Multi-pass membrane protein</topology>
    </subcellularLocation>
</comment>
<dbReference type="RefSeq" id="XP_033671182.1">
    <property type="nucleotide sequence ID" value="XM_033805144.1"/>
</dbReference>
<dbReference type="OrthoDB" id="3639251at2759"/>
<evidence type="ECO:0000256" key="7">
    <source>
        <dbReference type="SAM" id="Phobius"/>
    </source>
</evidence>
<feature type="transmembrane region" description="Helical" evidence="7">
    <location>
        <begin position="435"/>
        <end position="455"/>
    </location>
</feature>
<feature type="domain" description="Major facilitator superfamily (MFS) profile" evidence="8">
    <location>
        <begin position="42"/>
        <end position="461"/>
    </location>
</feature>
<dbReference type="PANTHER" id="PTHR43791">
    <property type="entry name" value="PERMEASE-RELATED"/>
    <property type="match status" value="1"/>
</dbReference>
<dbReference type="FunFam" id="1.20.1250.20:FF:000065">
    <property type="entry name" value="Putative MFS pantothenate transporter"/>
    <property type="match status" value="1"/>
</dbReference>
<accession>A0A6A6CUB0</accession>
<dbReference type="PANTHER" id="PTHR43791:SF39">
    <property type="entry name" value="TRANSPORTER LIZ1_SEO1, PUTATIVE (AFU_ORTHOLOGUE AFUA_3G00980)-RELATED"/>
    <property type="match status" value="1"/>
</dbReference>
<feature type="transmembrane region" description="Helical" evidence="7">
    <location>
        <begin position="401"/>
        <end position="423"/>
    </location>
</feature>
<feature type="transmembrane region" description="Helical" evidence="7">
    <location>
        <begin position="79"/>
        <end position="101"/>
    </location>
</feature>
<organism evidence="9 10">
    <name type="scientific">Zasmidium cellare ATCC 36951</name>
    <dbReference type="NCBI Taxonomy" id="1080233"/>
    <lineage>
        <taxon>Eukaryota</taxon>
        <taxon>Fungi</taxon>
        <taxon>Dikarya</taxon>
        <taxon>Ascomycota</taxon>
        <taxon>Pezizomycotina</taxon>
        <taxon>Dothideomycetes</taxon>
        <taxon>Dothideomycetidae</taxon>
        <taxon>Mycosphaerellales</taxon>
        <taxon>Mycosphaerellaceae</taxon>
        <taxon>Zasmidium</taxon>
    </lineage>
</organism>
<dbReference type="Pfam" id="PF07690">
    <property type="entry name" value="MFS_1"/>
    <property type="match status" value="1"/>
</dbReference>
<feature type="transmembrane region" description="Helical" evidence="7">
    <location>
        <begin position="134"/>
        <end position="156"/>
    </location>
</feature>
<evidence type="ECO:0000256" key="3">
    <source>
        <dbReference type="ARBA" id="ARBA00022692"/>
    </source>
</evidence>
<evidence type="ECO:0000256" key="6">
    <source>
        <dbReference type="ARBA" id="ARBA00037968"/>
    </source>
</evidence>
<evidence type="ECO:0000313" key="9">
    <source>
        <dbReference type="EMBL" id="KAF2170293.1"/>
    </source>
</evidence>
<gene>
    <name evidence="9" type="ORF">M409DRAFT_19895</name>
</gene>
<keyword evidence="10" id="KW-1185">Reference proteome</keyword>
<proteinExistence type="inferred from homology"/>
<dbReference type="InterPro" id="IPR011701">
    <property type="entry name" value="MFS"/>
</dbReference>
<name>A0A6A6CUB0_ZASCE</name>
<dbReference type="PROSITE" id="PS50850">
    <property type="entry name" value="MFS"/>
    <property type="match status" value="1"/>
</dbReference>
<protein>
    <recommendedName>
        <fullName evidence="8">Major facilitator superfamily (MFS) profile domain-containing protein</fullName>
    </recommendedName>
</protein>